<keyword evidence="1" id="KW-0812">Transmembrane</keyword>
<organism evidence="2 3">
    <name type="scientific">Paenibacillus sacheonensis</name>
    <dbReference type="NCBI Taxonomy" id="742054"/>
    <lineage>
        <taxon>Bacteria</taxon>
        <taxon>Bacillati</taxon>
        <taxon>Bacillota</taxon>
        <taxon>Bacilli</taxon>
        <taxon>Bacillales</taxon>
        <taxon>Paenibacillaceae</taxon>
        <taxon>Paenibacillus</taxon>
    </lineage>
</organism>
<dbReference type="EMBL" id="JAAAMU010000012">
    <property type="protein sequence ID" value="NBC71603.1"/>
    <property type="molecule type" value="Genomic_DNA"/>
</dbReference>
<reference evidence="2 3" key="1">
    <citation type="submission" date="2020-01" db="EMBL/GenBank/DDBJ databases">
        <title>Paenibacillus soybeanensis sp. nov. isolated from the nodules of soybean (Glycine max(L.) Merr).</title>
        <authorList>
            <person name="Wang H."/>
        </authorList>
    </citation>
    <scope>NUCLEOTIDE SEQUENCE [LARGE SCALE GENOMIC DNA]</scope>
    <source>
        <strain evidence="2 3">DSM 23054</strain>
    </source>
</reference>
<comment type="caution">
    <text evidence="2">The sequence shown here is derived from an EMBL/GenBank/DDBJ whole genome shotgun (WGS) entry which is preliminary data.</text>
</comment>
<dbReference type="OrthoDB" id="2604018at2"/>
<feature type="transmembrane region" description="Helical" evidence="1">
    <location>
        <begin position="23"/>
        <end position="46"/>
    </location>
</feature>
<accession>A0A7X4YSA3</accession>
<keyword evidence="3" id="KW-1185">Reference proteome</keyword>
<protein>
    <submittedName>
        <fullName evidence="2">Uncharacterized protein</fullName>
    </submittedName>
</protein>
<keyword evidence="1" id="KW-1133">Transmembrane helix</keyword>
<dbReference type="Proteomes" id="UP000558113">
    <property type="component" value="Unassembled WGS sequence"/>
</dbReference>
<feature type="transmembrane region" description="Helical" evidence="1">
    <location>
        <begin position="76"/>
        <end position="93"/>
    </location>
</feature>
<proteinExistence type="predicted"/>
<gene>
    <name evidence="2" type="ORF">GT003_21620</name>
</gene>
<sequence length="141" mass="15864">MNFKTVQGEKIVNEHKQRKTGEIAAVLLSVYLGIIAMTVCHLWSYYNPLKANPILLKLGSWIPSWWGIGPYAGKETVGLLVWLASWAIFHWTIGRKEVALKPWTIGFAIAFVVNLVILWPTVYHAILWWPALPNTLPGGEG</sequence>
<feature type="transmembrane region" description="Helical" evidence="1">
    <location>
        <begin position="105"/>
        <end position="129"/>
    </location>
</feature>
<keyword evidence="1" id="KW-0472">Membrane</keyword>
<evidence type="ECO:0000313" key="3">
    <source>
        <dbReference type="Proteomes" id="UP000558113"/>
    </source>
</evidence>
<name>A0A7X4YSA3_9BACL</name>
<evidence type="ECO:0000256" key="1">
    <source>
        <dbReference type="SAM" id="Phobius"/>
    </source>
</evidence>
<evidence type="ECO:0000313" key="2">
    <source>
        <dbReference type="EMBL" id="NBC71603.1"/>
    </source>
</evidence>
<dbReference type="AlphaFoldDB" id="A0A7X4YSA3"/>